<feature type="region of interest" description="Disordered" evidence="1">
    <location>
        <begin position="139"/>
        <end position="184"/>
    </location>
</feature>
<evidence type="ECO:0000313" key="3">
    <source>
        <dbReference type="EMBL" id="MFC4908798.1"/>
    </source>
</evidence>
<dbReference type="Pfam" id="PF13592">
    <property type="entry name" value="HTH_33"/>
    <property type="match status" value="1"/>
</dbReference>
<dbReference type="InterPro" id="IPR025959">
    <property type="entry name" value="Winged_HTH_dom"/>
</dbReference>
<sequence>MRYPDGGGLTAEERARRERVRMAAATMIEMGASDREVARRFGVTRMSANRWRRALATGGRAALRSKGPGGARCRLTRAQLRILERELQAGPAAHGWDRDQGWTLARVALLVHRRFGVEYTLAGVDLLLHRIGWTVQATDRGKGDGAAAARIDGWENGGEPPAERGRPRTWAPGSVAKAKSSRPA</sequence>
<dbReference type="SUPFAM" id="SSF46689">
    <property type="entry name" value="Homeodomain-like"/>
    <property type="match status" value="1"/>
</dbReference>
<accession>A0ABV9TZW5</accession>
<feature type="domain" description="Winged helix-turn helix" evidence="2">
    <location>
        <begin position="99"/>
        <end position="138"/>
    </location>
</feature>
<organism evidence="3 4">
    <name type="scientific">Actinomadura gamaensis</name>
    <dbReference type="NCBI Taxonomy" id="1763541"/>
    <lineage>
        <taxon>Bacteria</taxon>
        <taxon>Bacillati</taxon>
        <taxon>Actinomycetota</taxon>
        <taxon>Actinomycetes</taxon>
        <taxon>Streptosporangiales</taxon>
        <taxon>Thermomonosporaceae</taxon>
        <taxon>Actinomadura</taxon>
    </lineage>
</organism>
<dbReference type="Pfam" id="PF13384">
    <property type="entry name" value="HTH_23"/>
    <property type="match status" value="1"/>
</dbReference>
<gene>
    <name evidence="3" type="ORF">ACFPCY_15835</name>
</gene>
<evidence type="ECO:0000313" key="4">
    <source>
        <dbReference type="Proteomes" id="UP001595872"/>
    </source>
</evidence>
<name>A0ABV9TZW5_9ACTN</name>
<evidence type="ECO:0000259" key="2">
    <source>
        <dbReference type="Pfam" id="PF13592"/>
    </source>
</evidence>
<proteinExistence type="predicted"/>
<dbReference type="RefSeq" id="WP_378255762.1">
    <property type="nucleotide sequence ID" value="NZ_JBHSIT010000004.1"/>
</dbReference>
<dbReference type="EMBL" id="JBHSIT010000004">
    <property type="protein sequence ID" value="MFC4908798.1"/>
    <property type="molecule type" value="Genomic_DNA"/>
</dbReference>
<protein>
    <submittedName>
        <fullName evidence="3">Winged helix-turn-helix domain-containing protein</fullName>
    </submittedName>
</protein>
<keyword evidence="4" id="KW-1185">Reference proteome</keyword>
<evidence type="ECO:0000256" key="1">
    <source>
        <dbReference type="SAM" id="MobiDB-lite"/>
    </source>
</evidence>
<reference evidence="4" key="1">
    <citation type="journal article" date="2019" name="Int. J. Syst. Evol. Microbiol.">
        <title>The Global Catalogue of Microorganisms (GCM) 10K type strain sequencing project: providing services to taxonomists for standard genome sequencing and annotation.</title>
        <authorList>
            <consortium name="The Broad Institute Genomics Platform"/>
            <consortium name="The Broad Institute Genome Sequencing Center for Infectious Disease"/>
            <person name="Wu L."/>
            <person name="Ma J."/>
        </authorList>
    </citation>
    <scope>NUCLEOTIDE SEQUENCE [LARGE SCALE GENOMIC DNA]</scope>
    <source>
        <strain evidence="4">KLKA75</strain>
    </source>
</reference>
<dbReference type="Proteomes" id="UP001595872">
    <property type="component" value="Unassembled WGS sequence"/>
</dbReference>
<comment type="caution">
    <text evidence="3">The sequence shown here is derived from an EMBL/GenBank/DDBJ whole genome shotgun (WGS) entry which is preliminary data.</text>
</comment>
<dbReference type="InterPro" id="IPR009057">
    <property type="entry name" value="Homeodomain-like_sf"/>
</dbReference>